<reference evidence="3" key="1">
    <citation type="submission" date="2021-01" db="EMBL/GenBank/DDBJ databases">
        <authorList>
            <person name="Kaushik A."/>
        </authorList>
    </citation>
    <scope>NUCLEOTIDE SEQUENCE</scope>
    <source>
        <strain evidence="3">AG4-R118</strain>
    </source>
</reference>
<evidence type="ECO:0008006" key="5">
    <source>
        <dbReference type="Google" id="ProtNLM"/>
    </source>
</evidence>
<feature type="compositionally biased region" description="Basic residues" evidence="1">
    <location>
        <begin position="644"/>
        <end position="658"/>
    </location>
</feature>
<feature type="compositionally biased region" description="Low complexity" evidence="1">
    <location>
        <begin position="468"/>
        <end position="485"/>
    </location>
</feature>
<feature type="region of interest" description="Disordered" evidence="1">
    <location>
        <begin position="1"/>
        <end position="32"/>
    </location>
</feature>
<sequence>MSTSLGVPQSTPIPDPNVPSPSAPAISDPASTQVIPGTTVVGTGVTGDVWSYTIPPITSVIAPSAPATLPPSSDPAPTAAPSSAPEPSGTFVATQIILSGTTVVGGTETGVPWSYTIPDQSVVSSIFVPVTIPPTTTPSESFPLTNSLTSHTESPAPTTPSLPGYTEPVPRPLPDASHSVLSGGIVAAILVGLLFLMFAIAGCLCIRMRRRQRDAGGDRERGNPEKEVGVVWGRTQEKRVAGWKARRGMHNLENSGDGYSEGLGSEVVAPTGASTGRFRQGPTPGSESVERLIQQPGRDGGPSVYSPNTRPNTNPINLSITYPVNARYPQTRSPDTLPTVNTRASSSHPIQRNVNTSTNDDTNNKEPTSRSKSPNAKLKRPIPPPTPHVYAPPPEDTPEPSPAPYSINPFSTRPTSPYRAASPYGSHSSSQGRKVLSKHRAPVLPPSTSAFMRHMLPTRTMSLRRPKTAPSVPAPSTSTAASAPARPGLNSLPSFIRDRRFSPGPSRNGSKSTSQGGGESVIFSPSPRPAAQLPPHAPARVSSPVSRNIPLLQPRQANTRDKYLAPPHNPYAGRDRSSQLTSTTRSGGTGWSRDTRSTGRSGGSVMTGRSGDSRATGRSADSRVASRSGGLAQIPESDREHGAGRRTHERPRRRHEGA</sequence>
<dbReference type="EMBL" id="CAJMWX010001124">
    <property type="protein sequence ID" value="CAE6469229.1"/>
    <property type="molecule type" value="Genomic_DNA"/>
</dbReference>
<evidence type="ECO:0000313" key="4">
    <source>
        <dbReference type="Proteomes" id="UP000663888"/>
    </source>
</evidence>
<dbReference type="AlphaFoldDB" id="A0A8H3BX25"/>
<gene>
    <name evidence="3" type="ORF">RDB_LOCUS103969</name>
</gene>
<evidence type="ECO:0000256" key="2">
    <source>
        <dbReference type="SAM" id="Phobius"/>
    </source>
</evidence>
<feature type="compositionally biased region" description="Polar residues" evidence="1">
    <location>
        <begin position="505"/>
        <end position="514"/>
    </location>
</feature>
<protein>
    <recommendedName>
        <fullName evidence="5">Transmembrane protein</fullName>
    </recommendedName>
</protein>
<proteinExistence type="predicted"/>
<organism evidence="3 4">
    <name type="scientific">Rhizoctonia solani</name>
    <dbReference type="NCBI Taxonomy" id="456999"/>
    <lineage>
        <taxon>Eukaryota</taxon>
        <taxon>Fungi</taxon>
        <taxon>Dikarya</taxon>
        <taxon>Basidiomycota</taxon>
        <taxon>Agaricomycotina</taxon>
        <taxon>Agaricomycetes</taxon>
        <taxon>Cantharellales</taxon>
        <taxon>Ceratobasidiaceae</taxon>
        <taxon>Rhizoctonia</taxon>
    </lineage>
</organism>
<keyword evidence="2" id="KW-1133">Transmembrane helix</keyword>
<name>A0A8H3BX25_9AGAM</name>
<comment type="caution">
    <text evidence="3">The sequence shown here is derived from an EMBL/GenBank/DDBJ whole genome shotgun (WGS) entry which is preliminary data.</text>
</comment>
<feature type="compositionally biased region" description="Pro residues" evidence="1">
    <location>
        <begin position="11"/>
        <end position="22"/>
    </location>
</feature>
<feature type="transmembrane region" description="Helical" evidence="2">
    <location>
        <begin position="180"/>
        <end position="206"/>
    </location>
</feature>
<feature type="compositionally biased region" description="Pro residues" evidence="1">
    <location>
        <begin position="381"/>
        <end position="403"/>
    </location>
</feature>
<evidence type="ECO:0000256" key="1">
    <source>
        <dbReference type="SAM" id="MobiDB-lite"/>
    </source>
</evidence>
<keyword evidence="2" id="KW-0812">Transmembrane</keyword>
<feature type="compositionally biased region" description="Low complexity" evidence="1">
    <location>
        <begin position="23"/>
        <end position="32"/>
    </location>
</feature>
<dbReference type="Proteomes" id="UP000663888">
    <property type="component" value="Unassembled WGS sequence"/>
</dbReference>
<feature type="compositionally biased region" description="Low complexity" evidence="1">
    <location>
        <begin position="75"/>
        <end position="88"/>
    </location>
</feature>
<feature type="compositionally biased region" description="Polar residues" evidence="1">
    <location>
        <begin position="146"/>
        <end position="161"/>
    </location>
</feature>
<feature type="region of interest" description="Disordered" evidence="1">
    <location>
        <begin position="253"/>
        <end position="658"/>
    </location>
</feature>
<feature type="region of interest" description="Disordered" evidence="1">
    <location>
        <begin position="138"/>
        <end position="170"/>
    </location>
</feature>
<feature type="compositionally biased region" description="Polar residues" evidence="1">
    <location>
        <begin position="305"/>
        <end position="352"/>
    </location>
</feature>
<feature type="compositionally biased region" description="Polar residues" evidence="1">
    <location>
        <begin position="1"/>
        <end position="10"/>
    </location>
</feature>
<feature type="region of interest" description="Disordered" evidence="1">
    <location>
        <begin position="65"/>
        <end position="88"/>
    </location>
</feature>
<keyword evidence="2" id="KW-0472">Membrane</keyword>
<evidence type="ECO:0000313" key="3">
    <source>
        <dbReference type="EMBL" id="CAE6469229.1"/>
    </source>
</evidence>
<accession>A0A8H3BX25</accession>